<keyword evidence="6" id="KW-0418">Kinase</keyword>
<dbReference type="CDD" id="cd24067">
    <property type="entry name" value="ASKHA_NBD_ROK_BsFRK-like"/>
    <property type="match status" value="1"/>
</dbReference>
<dbReference type="PROSITE" id="PS01125">
    <property type="entry name" value="ROK"/>
    <property type="match status" value="1"/>
</dbReference>
<keyword evidence="8" id="KW-0067">ATP-binding</keyword>
<dbReference type="GO" id="GO:0046872">
    <property type="term" value="F:metal ion binding"/>
    <property type="evidence" value="ECO:0007669"/>
    <property type="project" value="UniProtKB-KW"/>
</dbReference>
<keyword evidence="5" id="KW-0547">Nucleotide-binding</keyword>
<gene>
    <name evidence="13" type="ORF">N0F65_012781</name>
</gene>
<accession>A0AAV2YEA0</accession>
<keyword evidence="3" id="KW-0808">Transferase</keyword>
<dbReference type="PANTHER" id="PTHR42742:SF3">
    <property type="entry name" value="FRUCTOKINASE"/>
    <property type="match status" value="1"/>
</dbReference>
<dbReference type="Proteomes" id="UP001146120">
    <property type="component" value="Unassembled WGS sequence"/>
</dbReference>
<evidence type="ECO:0000256" key="9">
    <source>
        <dbReference type="ARBA" id="ARBA00022842"/>
    </source>
</evidence>
<dbReference type="InterPro" id="IPR043129">
    <property type="entry name" value="ATPase_NBD"/>
</dbReference>
<evidence type="ECO:0000256" key="5">
    <source>
        <dbReference type="ARBA" id="ARBA00022741"/>
    </source>
</evidence>
<comment type="caution">
    <text evidence="13">The sequence shown here is derived from an EMBL/GenBank/DDBJ whole genome shotgun (WGS) entry which is preliminary data.</text>
</comment>
<proteinExistence type="inferred from homology"/>
<evidence type="ECO:0000256" key="3">
    <source>
        <dbReference type="ARBA" id="ARBA00022679"/>
    </source>
</evidence>
<comment type="similarity">
    <text evidence="2">Belongs to the ROK (NagC/XylR) family.</text>
</comment>
<dbReference type="FunFam" id="3.30.420.40:FF:000136">
    <property type="entry name" value="Putative fructokinase"/>
    <property type="match status" value="1"/>
</dbReference>
<evidence type="ECO:0000256" key="8">
    <source>
        <dbReference type="ARBA" id="ARBA00022840"/>
    </source>
</evidence>
<evidence type="ECO:0000256" key="12">
    <source>
        <dbReference type="ARBA" id="ARBA00048451"/>
    </source>
</evidence>
<evidence type="ECO:0000256" key="4">
    <source>
        <dbReference type="ARBA" id="ARBA00022723"/>
    </source>
</evidence>
<evidence type="ECO:0000256" key="1">
    <source>
        <dbReference type="ARBA" id="ARBA00001946"/>
    </source>
</evidence>
<sequence>MTGRRFAGVELGGTTWLVAIAVDDPKNIIEHIRIDTTQPAETIPKAIEWLKTKQFDSIGIASFGPVDLNPSSATYGFITSTPKPGWANTEIVGAFKKEFPNTPIGFETDVNAPALYEVTHGGHGNISSACYITVGTGVGVGVCVGNKAVHGYMHPEGGHCFVPLAEADLKSGFKGVCPFHGSCVEGMVASGSIAGRTGLDRRELETLDDSNPVWDTIAHYLAYLCMNLTLTVSPEVIVIGGGISKRPNLIQLVRGKFEKFVNKYVSYPPVESYIKASFHEQIGLVSSCELARLALEGKTM</sequence>
<evidence type="ECO:0000256" key="2">
    <source>
        <dbReference type="ARBA" id="ARBA00006479"/>
    </source>
</evidence>
<dbReference type="PANTHER" id="PTHR42742">
    <property type="entry name" value="TRANSCRIPTIONAL REPRESSOR MPRA"/>
    <property type="match status" value="1"/>
</dbReference>
<dbReference type="Gene3D" id="3.30.420.40">
    <property type="match status" value="2"/>
</dbReference>
<reference evidence="13" key="2">
    <citation type="journal article" date="2023" name="Microbiol Resour">
        <title>Decontamination and Annotation of the Draft Genome Sequence of the Oomycete Lagenidium giganteum ARSEF 373.</title>
        <authorList>
            <person name="Morgan W.R."/>
            <person name="Tartar A."/>
        </authorList>
    </citation>
    <scope>NUCLEOTIDE SEQUENCE</scope>
    <source>
        <strain evidence="13">ARSEF 373</strain>
    </source>
</reference>
<reference evidence="13" key="1">
    <citation type="submission" date="2022-11" db="EMBL/GenBank/DDBJ databases">
        <authorList>
            <person name="Morgan W.R."/>
            <person name="Tartar A."/>
        </authorList>
    </citation>
    <scope>NUCLEOTIDE SEQUENCE</scope>
    <source>
        <strain evidence="13">ARSEF 373</strain>
    </source>
</reference>
<comment type="cofactor">
    <cofactor evidence="1">
        <name>Mg(2+)</name>
        <dbReference type="ChEBI" id="CHEBI:18420"/>
    </cofactor>
</comment>
<protein>
    <recommendedName>
        <fullName evidence="11">fructokinase</fullName>
        <ecNumber evidence="11">2.7.1.4</ecNumber>
    </recommendedName>
</protein>
<dbReference type="InterPro" id="IPR051804">
    <property type="entry name" value="Carb_Metab_Reg_Kinase/Isom"/>
</dbReference>
<evidence type="ECO:0000256" key="10">
    <source>
        <dbReference type="ARBA" id="ARBA00023277"/>
    </source>
</evidence>
<keyword evidence="14" id="KW-1185">Reference proteome</keyword>
<evidence type="ECO:0000313" key="13">
    <source>
        <dbReference type="EMBL" id="DAZ92551.1"/>
    </source>
</evidence>
<evidence type="ECO:0000256" key="6">
    <source>
        <dbReference type="ARBA" id="ARBA00022777"/>
    </source>
</evidence>
<dbReference type="EC" id="2.7.1.4" evidence="11"/>
<dbReference type="AlphaFoldDB" id="A0AAV2YEA0"/>
<keyword evidence="7" id="KW-0862">Zinc</keyword>
<dbReference type="GO" id="GO:0005524">
    <property type="term" value="F:ATP binding"/>
    <property type="evidence" value="ECO:0007669"/>
    <property type="project" value="UniProtKB-KW"/>
</dbReference>
<dbReference type="SUPFAM" id="SSF53067">
    <property type="entry name" value="Actin-like ATPase domain"/>
    <property type="match status" value="1"/>
</dbReference>
<dbReference type="EMBL" id="DAKRPA010000435">
    <property type="protein sequence ID" value="DAZ92551.1"/>
    <property type="molecule type" value="Genomic_DNA"/>
</dbReference>
<name>A0AAV2YEA0_9STRA</name>
<keyword evidence="4" id="KW-0479">Metal-binding</keyword>
<dbReference type="InterPro" id="IPR049874">
    <property type="entry name" value="ROK_cs"/>
</dbReference>
<keyword evidence="9" id="KW-0460">Magnesium</keyword>
<dbReference type="FunFam" id="3.30.420.40:FF:000153">
    <property type="entry name" value="Putative fructokinase"/>
    <property type="match status" value="1"/>
</dbReference>
<organism evidence="13 14">
    <name type="scientific">Lagenidium giganteum</name>
    <dbReference type="NCBI Taxonomy" id="4803"/>
    <lineage>
        <taxon>Eukaryota</taxon>
        <taxon>Sar</taxon>
        <taxon>Stramenopiles</taxon>
        <taxon>Oomycota</taxon>
        <taxon>Peronosporomycetes</taxon>
        <taxon>Pythiales</taxon>
        <taxon>Pythiaceae</taxon>
    </lineage>
</organism>
<dbReference type="GO" id="GO:0008865">
    <property type="term" value="F:fructokinase activity"/>
    <property type="evidence" value="ECO:0007669"/>
    <property type="project" value="UniProtKB-EC"/>
</dbReference>
<evidence type="ECO:0000313" key="14">
    <source>
        <dbReference type="Proteomes" id="UP001146120"/>
    </source>
</evidence>
<evidence type="ECO:0000256" key="7">
    <source>
        <dbReference type="ARBA" id="ARBA00022833"/>
    </source>
</evidence>
<keyword evidence="10" id="KW-0119">Carbohydrate metabolism</keyword>
<dbReference type="Pfam" id="PF00480">
    <property type="entry name" value="ROK"/>
    <property type="match status" value="1"/>
</dbReference>
<dbReference type="InterPro" id="IPR000600">
    <property type="entry name" value="ROK"/>
</dbReference>
<comment type="catalytic activity">
    <reaction evidence="12">
        <text>D-fructose + ATP = D-fructose 6-phosphate + ADP + H(+)</text>
        <dbReference type="Rhea" id="RHEA:16125"/>
        <dbReference type="ChEBI" id="CHEBI:15378"/>
        <dbReference type="ChEBI" id="CHEBI:30616"/>
        <dbReference type="ChEBI" id="CHEBI:37721"/>
        <dbReference type="ChEBI" id="CHEBI:61527"/>
        <dbReference type="ChEBI" id="CHEBI:456216"/>
        <dbReference type="EC" id="2.7.1.4"/>
    </reaction>
</comment>
<evidence type="ECO:0000256" key="11">
    <source>
        <dbReference type="ARBA" id="ARBA00038887"/>
    </source>
</evidence>